<gene>
    <name evidence="2" type="ORF">C8J55DRAFT_557112</name>
</gene>
<evidence type="ECO:0000313" key="3">
    <source>
        <dbReference type="Proteomes" id="UP001150238"/>
    </source>
</evidence>
<sequence length="154" mass="16884">MHLNPTYLFLGLVSAALSISSTCAVPLNASPRDSLATRSSIQNKVPAGPVGGLPENEVYVYFYDGFQSEPNNIDENAIQIKVERTVKGYLRKKRLTTNVCIKIMRWPDTNDVERFDVSGPGVQGGPLWFDRSKSTSTAETITWSASGTKWTVAA</sequence>
<evidence type="ECO:0000256" key="1">
    <source>
        <dbReference type="SAM" id="SignalP"/>
    </source>
</evidence>
<reference evidence="2" key="2">
    <citation type="journal article" date="2023" name="Proc. Natl. Acad. Sci. U.S.A.">
        <title>A global phylogenomic analysis of the shiitake genus Lentinula.</title>
        <authorList>
            <person name="Sierra-Patev S."/>
            <person name="Min B."/>
            <person name="Naranjo-Ortiz M."/>
            <person name="Looney B."/>
            <person name="Konkel Z."/>
            <person name="Slot J.C."/>
            <person name="Sakamoto Y."/>
            <person name="Steenwyk J.L."/>
            <person name="Rokas A."/>
            <person name="Carro J."/>
            <person name="Camarero S."/>
            <person name="Ferreira P."/>
            <person name="Molpeceres G."/>
            <person name="Ruiz-Duenas F.J."/>
            <person name="Serrano A."/>
            <person name="Henrissat B."/>
            <person name="Drula E."/>
            <person name="Hughes K.W."/>
            <person name="Mata J.L."/>
            <person name="Ishikawa N.K."/>
            <person name="Vargas-Isla R."/>
            <person name="Ushijima S."/>
            <person name="Smith C.A."/>
            <person name="Donoghue J."/>
            <person name="Ahrendt S."/>
            <person name="Andreopoulos W."/>
            <person name="He G."/>
            <person name="LaButti K."/>
            <person name="Lipzen A."/>
            <person name="Ng V."/>
            <person name="Riley R."/>
            <person name="Sandor L."/>
            <person name="Barry K."/>
            <person name="Martinez A.T."/>
            <person name="Xiao Y."/>
            <person name="Gibbons J.G."/>
            <person name="Terashima K."/>
            <person name="Grigoriev I.V."/>
            <person name="Hibbett D."/>
        </authorList>
    </citation>
    <scope>NUCLEOTIDE SEQUENCE</scope>
    <source>
        <strain evidence="2">Sp2 HRB7682 ss15</strain>
    </source>
</reference>
<name>A0A9W9AVN1_9AGAR</name>
<comment type="caution">
    <text evidence="2">The sequence shown here is derived from an EMBL/GenBank/DDBJ whole genome shotgun (WGS) entry which is preliminary data.</text>
</comment>
<reference evidence="2" key="1">
    <citation type="submission" date="2022-08" db="EMBL/GenBank/DDBJ databases">
        <authorList>
            <consortium name="DOE Joint Genome Institute"/>
            <person name="Min B."/>
            <person name="Riley R."/>
            <person name="Sierra-Patev S."/>
            <person name="Naranjo-Ortiz M."/>
            <person name="Looney B."/>
            <person name="Konkel Z."/>
            <person name="Slot J.C."/>
            <person name="Sakamoto Y."/>
            <person name="Steenwyk J.L."/>
            <person name="Rokas A."/>
            <person name="Carro J."/>
            <person name="Camarero S."/>
            <person name="Ferreira P."/>
            <person name="Molpeceres G."/>
            <person name="Ruiz-Duenas F.J."/>
            <person name="Serrano A."/>
            <person name="Henrissat B."/>
            <person name="Drula E."/>
            <person name="Hughes K.W."/>
            <person name="Mata J.L."/>
            <person name="Ishikawa N.K."/>
            <person name="Vargas-Isla R."/>
            <person name="Ushijima S."/>
            <person name="Smith C.A."/>
            <person name="Ahrendt S."/>
            <person name="Andreopoulos W."/>
            <person name="He G."/>
            <person name="Labutti K."/>
            <person name="Lipzen A."/>
            <person name="Ng V."/>
            <person name="Sandor L."/>
            <person name="Barry K."/>
            <person name="Martinez A.T."/>
            <person name="Xiao Y."/>
            <person name="Gibbons J.G."/>
            <person name="Terashima K."/>
            <person name="Hibbett D.S."/>
            <person name="Grigoriev I.V."/>
        </authorList>
    </citation>
    <scope>NUCLEOTIDE SEQUENCE</scope>
    <source>
        <strain evidence="2">Sp2 HRB7682 ss15</strain>
    </source>
</reference>
<dbReference type="EMBL" id="JANVFS010000006">
    <property type="protein sequence ID" value="KAJ4491540.1"/>
    <property type="molecule type" value="Genomic_DNA"/>
</dbReference>
<feature type="chain" id="PRO_5040923734" evidence="1">
    <location>
        <begin position="25"/>
        <end position="154"/>
    </location>
</feature>
<dbReference type="AlphaFoldDB" id="A0A9W9AVN1"/>
<organism evidence="2 3">
    <name type="scientific">Lentinula lateritia</name>
    <dbReference type="NCBI Taxonomy" id="40482"/>
    <lineage>
        <taxon>Eukaryota</taxon>
        <taxon>Fungi</taxon>
        <taxon>Dikarya</taxon>
        <taxon>Basidiomycota</taxon>
        <taxon>Agaricomycotina</taxon>
        <taxon>Agaricomycetes</taxon>
        <taxon>Agaricomycetidae</taxon>
        <taxon>Agaricales</taxon>
        <taxon>Marasmiineae</taxon>
        <taxon>Omphalotaceae</taxon>
        <taxon>Lentinula</taxon>
    </lineage>
</organism>
<evidence type="ECO:0000313" key="2">
    <source>
        <dbReference type="EMBL" id="KAJ4491540.1"/>
    </source>
</evidence>
<keyword evidence="1" id="KW-0732">Signal</keyword>
<accession>A0A9W9AVN1</accession>
<proteinExistence type="predicted"/>
<dbReference type="Proteomes" id="UP001150238">
    <property type="component" value="Unassembled WGS sequence"/>
</dbReference>
<feature type="signal peptide" evidence="1">
    <location>
        <begin position="1"/>
        <end position="24"/>
    </location>
</feature>
<protein>
    <submittedName>
        <fullName evidence="2">Uncharacterized protein</fullName>
    </submittedName>
</protein>